<proteinExistence type="predicted"/>
<gene>
    <name evidence="8" type="ORF">TDSAC_1491</name>
</gene>
<dbReference type="EMBL" id="CP020921">
    <property type="protein sequence ID" value="AWB10830.1"/>
    <property type="molecule type" value="Genomic_DNA"/>
</dbReference>
<evidence type="ECO:0000256" key="4">
    <source>
        <dbReference type="ARBA" id="ARBA00022989"/>
    </source>
</evidence>
<dbReference type="Pfam" id="PF09335">
    <property type="entry name" value="VTT_dom"/>
    <property type="match status" value="1"/>
</dbReference>
<evidence type="ECO:0000256" key="1">
    <source>
        <dbReference type="ARBA" id="ARBA00004651"/>
    </source>
</evidence>
<dbReference type="GO" id="GO:0005886">
    <property type="term" value="C:plasma membrane"/>
    <property type="evidence" value="ECO:0007669"/>
    <property type="project" value="UniProtKB-SubCell"/>
</dbReference>
<keyword evidence="5 6" id="KW-0472">Membrane</keyword>
<evidence type="ECO:0000313" key="9">
    <source>
        <dbReference type="Proteomes" id="UP000244792"/>
    </source>
</evidence>
<comment type="subcellular location">
    <subcellularLocation>
        <location evidence="1">Cell membrane</location>
        <topology evidence="1">Multi-pass membrane protein</topology>
    </subcellularLocation>
</comment>
<dbReference type="Proteomes" id="UP000244792">
    <property type="component" value="Chromosome"/>
</dbReference>
<keyword evidence="2" id="KW-1003">Cell membrane</keyword>
<dbReference type="KEGG" id="taci:TDSAC_1491"/>
<feature type="transmembrane region" description="Helical" evidence="6">
    <location>
        <begin position="145"/>
        <end position="167"/>
    </location>
</feature>
<reference evidence="8 9" key="1">
    <citation type="submission" date="2017-04" db="EMBL/GenBank/DDBJ databases">
        <title>Genomic insights into metabolism of Thermodesulfobium acidiphilum.</title>
        <authorList>
            <person name="Toshchakov S.V."/>
            <person name="Frolov E.N."/>
            <person name="Kublanov I.V."/>
            <person name="Samarov N.I."/>
            <person name="Novikov A."/>
            <person name="Lebedinsky A.V."/>
            <person name="Bonch-Osmolovskaya E.A."/>
            <person name="Chernyh N.A."/>
        </authorList>
    </citation>
    <scope>NUCLEOTIDE SEQUENCE [LARGE SCALE GENOMIC DNA]</scope>
    <source>
        <strain evidence="8 9">3127-1</strain>
    </source>
</reference>
<protein>
    <submittedName>
        <fullName evidence="8">Membrane protein DedA</fullName>
    </submittedName>
</protein>
<feature type="transmembrane region" description="Helical" evidence="6">
    <location>
        <begin position="105"/>
        <end position="125"/>
    </location>
</feature>
<keyword evidence="3 6" id="KW-0812">Transmembrane</keyword>
<dbReference type="PANTHER" id="PTHR42709:SF6">
    <property type="entry name" value="UNDECAPRENYL PHOSPHATE TRANSPORTER A"/>
    <property type="match status" value="1"/>
</dbReference>
<evidence type="ECO:0000259" key="7">
    <source>
        <dbReference type="Pfam" id="PF09335"/>
    </source>
</evidence>
<keyword evidence="4 6" id="KW-1133">Transmembrane helix</keyword>
<evidence type="ECO:0000256" key="5">
    <source>
        <dbReference type="ARBA" id="ARBA00023136"/>
    </source>
</evidence>
<evidence type="ECO:0000313" key="8">
    <source>
        <dbReference type="EMBL" id="AWB10830.1"/>
    </source>
</evidence>
<name>A0A2R4W283_THEAF</name>
<keyword evidence="9" id="KW-1185">Reference proteome</keyword>
<accession>A0A2R4W283</accession>
<feature type="transmembrane region" description="Helical" evidence="6">
    <location>
        <begin position="179"/>
        <end position="197"/>
    </location>
</feature>
<dbReference type="InterPro" id="IPR032816">
    <property type="entry name" value="VTT_dom"/>
</dbReference>
<dbReference type="AlphaFoldDB" id="A0A2R4W283"/>
<sequence length="221" mass="25018">MEQLSNLLNVIYINVINLNMSIWTFYFIAFVWLSLDSMGLPLPYEGMLLITGALVGAGFINPLEAIILTIFSTVFGACLSFLIGTRLKFLTSKVSTKYKNILDHILYLIEGEKGFFILIIVRFLPGIRHFSSYIAGISRVNLKDFFLPTTIGSSIWSIFVLMVGFSGIESVKMFKENSLLASLILVITITLFGYIYFSLHKHSKRLLKVKKGEIYEKETTN</sequence>
<dbReference type="OrthoDB" id="9813426at2"/>
<feature type="domain" description="VTT" evidence="7">
    <location>
        <begin position="42"/>
        <end position="164"/>
    </location>
</feature>
<evidence type="ECO:0000256" key="3">
    <source>
        <dbReference type="ARBA" id="ARBA00022692"/>
    </source>
</evidence>
<feature type="transmembrane region" description="Helical" evidence="6">
    <location>
        <begin position="42"/>
        <end position="60"/>
    </location>
</feature>
<dbReference type="PANTHER" id="PTHR42709">
    <property type="entry name" value="ALKALINE PHOSPHATASE LIKE PROTEIN"/>
    <property type="match status" value="1"/>
</dbReference>
<dbReference type="InterPro" id="IPR051311">
    <property type="entry name" value="DedA_domain"/>
</dbReference>
<evidence type="ECO:0000256" key="2">
    <source>
        <dbReference type="ARBA" id="ARBA00022475"/>
    </source>
</evidence>
<evidence type="ECO:0000256" key="6">
    <source>
        <dbReference type="SAM" id="Phobius"/>
    </source>
</evidence>
<feature type="transmembrane region" description="Helical" evidence="6">
    <location>
        <begin position="66"/>
        <end position="84"/>
    </location>
</feature>
<feature type="transmembrane region" description="Helical" evidence="6">
    <location>
        <begin position="12"/>
        <end position="35"/>
    </location>
</feature>
<dbReference type="RefSeq" id="WP_108309602.1">
    <property type="nucleotide sequence ID" value="NZ_CP020921.1"/>
</dbReference>
<organism evidence="8 9">
    <name type="scientific">Thermodesulfobium acidiphilum</name>
    <dbReference type="NCBI Taxonomy" id="1794699"/>
    <lineage>
        <taxon>Bacteria</taxon>
        <taxon>Pseudomonadati</taxon>
        <taxon>Thermodesulfobiota</taxon>
        <taxon>Thermodesulfobiia</taxon>
        <taxon>Thermodesulfobiales</taxon>
        <taxon>Thermodesulfobiaceae</taxon>
        <taxon>Thermodesulfobium</taxon>
    </lineage>
</organism>